<proteinExistence type="inferred from homology"/>
<evidence type="ECO:0000256" key="5">
    <source>
        <dbReference type="ARBA" id="ARBA00023251"/>
    </source>
</evidence>
<evidence type="ECO:0000256" key="4">
    <source>
        <dbReference type="ARBA" id="ARBA00023136"/>
    </source>
</evidence>
<dbReference type="GO" id="GO:0046677">
    <property type="term" value="P:response to antibiotic"/>
    <property type="evidence" value="ECO:0007669"/>
    <property type="project" value="UniProtKB-KW"/>
</dbReference>
<comment type="caution">
    <text evidence="8">The sequence shown here is derived from an EMBL/GenBank/DDBJ whole genome shotgun (WGS) entry which is preliminary data.</text>
</comment>
<evidence type="ECO:0000256" key="6">
    <source>
        <dbReference type="RuleBase" id="RU361157"/>
    </source>
</evidence>
<dbReference type="Pfam" id="PF01061">
    <property type="entry name" value="ABC2_membrane"/>
    <property type="match status" value="1"/>
</dbReference>
<dbReference type="InterPro" id="IPR013525">
    <property type="entry name" value="ABC2_TM"/>
</dbReference>
<feature type="transmembrane region" description="Helical" evidence="6">
    <location>
        <begin position="203"/>
        <end position="225"/>
    </location>
</feature>
<keyword evidence="6" id="KW-1003">Cell membrane</keyword>
<feature type="transmembrane region" description="Helical" evidence="6">
    <location>
        <begin position="163"/>
        <end position="191"/>
    </location>
</feature>
<comment type="subcellular location">
    <subcellularLocation>
        <location evidence="6">Cell membrane</location>
        <topology evidence="6">Multi-pass membrane protein</topology>
    </subcellularLocation>
    <subcellularLocation>
        <location evidence="1">Membrane</location>
        <topology evidence="1">Multi-pass membrane protein</topology>
    </subcellularLocation>
</comment>
<dbReference type="AlphaFoldDB" id="A0A542DMK7"/>
<dbReference type="GO" id="GO:0140359">
    <property type="term" value="F:ABC-type transporter activity"/>
    <property type="evidence" value="ECO:0007669"/>
    <property type="project" value="InterPro"/>
</dbReference>
<dbReference type="InterPro" id="IPR047817">
    <property type="entry name" value="ABC2_TM_bact-type"/>
</dbReference>
<evidence type="ECO:0000256" key="3">
    <source>
        <dbReference type="ARBA" id="ARBA00022989"/>
    </source>
</evidence>
<keyword evidence="6" id="KW-0813">Transport</keyword>
<accession>A0A542DMK7</accession>
<evidence type="ECO:0000256" key="2">
    <source>
        <dbReference type="ARBA" id="ARBA00022692"/>
    </source>
</evidence>
<keyword evidence="2 6" id="KW-0812">Transmembrane</keyword>
<feature type="transmembrane region" description="Helical" evidence="6">
    <location>
        <begin position="254"/>
        <end position="276"/>
    </location>
</feature>
<evidence type="ECO:0000256" key="1">
    <source>
        <dbReference type="ARBA" id="ARBA00004141"/>
    </source>
</evidence>
<name>A0A542DMK7_AMYCI</name>
<dbReference type="RefSeq" id="WP_170220877.1">
    <property type="nucleotide sequence ID" value="NZ_VFML01000001.1"/>
</dbReference>
<organism evidence="8 9">
    <name type="scientific">Amycolatopsis cihanbeyliensis</name>
    <dbReference type="NCBI Taxonomy" id="1128664"/>
    <lineage>
        <taxon>Bacteria</taxon>
        <taxon>Bacillati</taxon>
        <taxon>Actinomycetota</taxon>
        <taxon>Actinomycetes</taxon>
        <taxon>Pseudonocardiales</taxon>
        <taxon>Pseudonocardiaceae</taxon>
        <taxon>Amycolatopsis</taxon>
    </lineage>
</organism>
<keyword evidence="9" id="KW-1185">Reference proteome</keyword>
<evidence type="ECO:0000259" key="7">
    <source>
        <dbReference type="PROSITE" id="PS51012"/>
    </source>
</evidence>
<dbReference type="InterPro" id="IPR000412">
    <property type="entry name" value="ABC_2_transport"/>
</dbReference>
<dbReference type="GO" id="GO:0043190">
    <property type="term" value="C:ATP-binding cassette (ABC) transporter complex"/>
    <property type="evidence" value="ECO:0007669"/>
    <property type="project" value="InterPro"/>
</dbReference>
<evidence type="ECO:0000313" key="9">
    <source>
        <dbReference type="Proteomes" id="UP000320876"/>
    </source>
</evidence>
<keyword evidence="5" id="KW-0046">Antibiotic resistance</keyword>
<feature type="transmembrane region" description="Helical" evidence="6">
    <location>
        <begin position="83"/>
        <end position="105"/>
    </location>
</feature>
<dbReference type="Proteomes" id="UP000320876">
    <property type="component" value="Unassembled WGS sequence"/>
</dbReference>
<feature type="domain" description="ABC transmembrane type-2" evidence="7">
    <location>
        <begin position="52"/>
        <end position="279"/>
    </location>
</feature>
<keyword evidence="3 6" id="KW-1133">Transmembrane helix</keyword>
<dbReference type="PROSITE" id="PS51012">
    <property type="entry name" value="ABC_TM2"/>
    <property type="match status" value="1"/>
</dbReference>
<keyword evidence="4 6" id="KW-0472">Membrane</keyword>
<dbReference type="InterPro" id="IPR051784">
    <property type="entry name" value="Nod_factor_ABC_transporter"/>
</dbReference>
<dbReference type="PIRSF" id="PIRSF006648">
    <property type="entry name" value="DrrB"/>
    <property type="match status" value="1"/>
</dbReference>
<dbReference type="PANTHER" id="PTHR43229">
    <property type="entry name" value="NODULATION PROTEIN J"/>
    <property type="match status" value="1"/>
</dbReference>
<feature type="transmembrane region" description="Helical" evidence="6">
    <location>
        <begin position="138"/>
        <end position="157"/>
    </location>
</feature>
<protein>
    <recommendedName>
        <fullName evidence="6">Transport permease protein</fullName>
    </recommendedName>
</protein>
<comment type="similarity">
    <text evidence="6">Belongs to the ABC-2 integral membrane protein family.</text>
</comment>
<dbReference type="PANTHER" id="PTHR43229:SF2">
    <property type="entry name" value="NODULATION PROTEIN J"/>
    <property type="match status" value="1"/>
</dbReference>
<sequence length="280" mass="29883">MTAVPVARDIPTVQPNLLGALADRSRPAPPSRSTATLTFSWRALLHVKHSPEQLIDVIATPASMMLLFNFLFGGAIAGSTEQYLQYLLPGVLVQLVTLMSVYTGVSLNTDLATGIFDRFRTLPIWQPANLVGKLSGDVLRFVISMTVTIGLGLALGFRPAAGVGGVLLAAVLLLVFAFSVGWIFTTLGLLLNKPESISGTSMLVVFPLVFLSNIFVLPASLPGWLRAFVEVNPISHAATAVRGLMHGTATAGQLLLVLASCAALTLVFGALTMRLYRRQR</sequence>
<reference evidence="8 9" key="1">
    <citation type="submission" date="2019-06" db="EMBL/GenBank/DDBJ databases">
        <title>Sequencing the genomes of 1000 actinobacteria strains.</title>
        <authorList>
            <person name="Klenk H.-P."/>
        </authorList>
    </citation>
    <scope>NUCLEOTIDE SEQUENCE [LARGE SCALE GENOMIC DNA]</scope>
    <source>
        <strain evidence="8 9">DSM 45679</strain>
    </source>
</reference>
<feature type="transmembrane region" description="Helical" evidence="6">
    <location>
        <begin position="54"/>
        <end position="77"/>
    </location>
</feature>
<gene>
    <name evidence="8" type="ORF">FB471_4095</name>
</gene>
<evidence type="ECO:0000313" key="8">
    <source>
        <dbReference type="EMBL" id="TQJ04309.1"/>
    </source>
</evidence>
<dbReference type="EMBL" id="VFML01000001">
    <property type="protein sequence ID" value="TQJ04309.1"/>
    <property type="molecule type" value="Genomic_DNA"/>
</dbReference>